<feature type="coiled-coil region" evidence="5">
    <location>
        <begin position="23"/>
        <end position="52"/>
    </location>
</feature>
<dbReference type="GO" id="GO:0003677">
    <property type="term" value="F:DNA binding"/>
    <property type="evidence" value="ECO:0007669"/>
    <property type="project" value="InterPro"/>
</dbReference>
<feature type="domain" description="HTH myb-type" evidence="7">
    <location>
        <begin position="200"/>
        <end position="256"/>
    </location>
</feature>
<proteinExistence type="predicted"/>
<protein>
    <submittedName>
        <fullName evidence="8">Uncharacterized protein</fullName>
    </submittedName>
</protein>
<evidence type="ECO:0000256" key="4">
    <source>
        <dbReference type="ARBA" id="ARBA00023242"/>
    </source>
</evidence>
<keyword evidence="9" id="KW-1185">Reference proteome</keyword>
<dbReference type="PROSITE" id="PS50090">
    <property type="entry name" value="MYB_LIKE"/>
    <property type="match status" value="1"/>
</dbReference>
<evidence type="ECO:0000313" key="9">
    <source>
        <dbReference type="Proteomes" id="UP000583929"/>
    </source>
</evidence>
<dbReference type="NCBIfam" id="TIGR01557">
    <property type="entry name" value="myb_SHAQKYF"/>
    <property type="match status" value="1"/>
</dbReference>
<dbReference type="CDD" id="cd00167">
    <property type="entry name" value="SANT"/>
    <property type="match status" value="1"/>
</dbReference>
<evidence type="ECO:0000256" key="5">
    <source>
        <dbReference type="SAM" id="Coils"/>
    </source>
</evidence>
<dbReference type="PANTHER" id="PTHR44042:SF15">
    <property type="entry name" value="DUPLICATED HOMEODOMAIN-LIKE SUPERFAMILY PROTEIN"/>
    <property type="match status" value="1"/>
</dbReference>
<dbReference type="InterPro" id="IPR017930">
    <property type="entry name" value="Myb_dom"/>
</dbReference>
<evidence type="ECO:0000313" key="8">
    <source>
        <dbReference type="EMBL" id="KAF4356247.1"/>
    </source>
</evidence>
<evidence type="ECO:0000259" key="7">
    <source>
        <dbReference type="PROSITE" id="PS51294"/>
    </source>
</evidence>
<dbReference type="GO" id="GO:0005634">
    <property type="term" value="C:nucleus"/>
    <property type="evidence" value="ECO:0007669"/>
    <property type="project" value="UniProtKB-SubCell"/>
</dbReference>
<dbReference type="InterPro" id="IPR001005">
    <property type="entry name" value="SANT/Myb"/>
</dbReference>
<dbReference type="SMART" id="SM00717">
    <property type="entry name" value="SANT"/>
    <property type="match status" value="1"/>
</dbReference>
<dbReference type="SUPFAM" id="SSF46689">
    <property type="entry name" value="Homeodomain-like"/>
    <property type="match status" value="1"/>
</dbReference>
<keyword evidence="2" id="KW-0805">Transcription regulation</keyword>
<name>A0A7J6ECS9_CANSA</name>
<dbReference type="PANTHER" id="PTHR44042">
    <property type="entry name" value="DUPLICATED HOMEODOMAIN-LIKE SUPERFAMILY PROTEIN-RELATED"/>
    <property type="match status" value="1"/>
</dbReference>
<comment type="caution">
    <text evidence="8">The sequence shown here is derived from an EMBL/GenBank/DDBJ whole genome shotgun (WGS) entry which is preliminary data.</text>
</comment>
<keyword evidence="4" id="KW-0539">Nucleus</keyword>
<evidence type="ECO:0000256" key="1">
    <source>
        <dbReference type="ARBA" id="ARBA00004123"/>
    </source>
</evidence>
<evidence type="ECO:0000256" key="2">
    <source>
        <dbReference type="ARBA" id="ARBA00023015"/>
    </source>
</evidence>
<dbReference type="InterPro" id="IPR018247">
    <property type="entry name" value="EF_Hand_1_Ca_BS"/>
</dbReference>
<dbReference type="PROSITE" id="PS51294">
    <property type="entry name" value="HTH_MYB"/>
    <property type="match status" value="1"/>
</dbReference>
<feature type="domain" description="Myb-like" evidence="6">
    <location>
        <begin position="200"/>
        <end position="252"/>
    </location>
</feature>
<dbReference type="PROSITE" id="PS00018">
    <property type="entry name" value="EF_HAND_1"/>
    <property type="match status" value="1"/>
</dbReference>
<organism evidence="8 9">
    <name type="scientific">Cannabis sativa</name>
    <name type="common">Hemp</name>
    <name type="synonym">Marijuana</name>
    <dbReference type="NCBI Taxonomy" id="3483"/>
    <lineage>
        <taxon>Eukaryota</taxon>
        <taxon>Viridiplantae</taxon>
        <taxon>Streptophyta</taxon>
        <taxon>Embryophyta</taxon>
        <taxon>Tracheophyta</taxon>
        <taxon>Spermatophyta</taxon>
        <taxon>Magnoliopsida</taxon>
        <taxon>eudicotyledons</taxon>
        <taxon>Gunneridae</taxon>
        <taxon>Pentapetalae</taxon>
        <taxon>rosids</taxon>
        <taxon>fabids</taxon>
        <taxon>Rosales</taxon>
        <taxon>Cannabaceae</taxon>
        <taxon>Cannabis</taxon>
    </lineage>
</organism>
<accession>A0A7J6ECS9</accession>
<gene>
    <name evidence="8" type="ORF">G4B88_002859</name>
</gene>
<evidence type="ECO:0000256" key="3">
    <source>
        <dbReference type="ARBA" id="ARBA00023163"/>
    </source>
</evidence>
<reference evidence="8 9" key="1">
    <citation type="journal article" date="2020" name="bioRxiv">
        <title>Sequence and annotation of 42 cannabis genomes reveals extensive copy number variation in cannabinoid synthesis and pathogen resistance genes.</title>
        <authorList>
            <person name="Mckernan K.J."/>
            <person name="Helbert Y."/>
            <person name="Kane L.T."/>
            <person name="Ebling H."/>
            <person name="Zhang L."/>
            <person name="Liu B."/>
            <person name="Eaton Z."/>
            <person name="Mclaughlin S."/>
            <person name="Kingan S."/>
            <person name="Baybayan P."/>
            <person name="Concepcion G."/>
            <person name="Jordan M."/>
            <person name="Riva A."/>
            <person name="Barbazuk W."/>
            <person name="Harkins T."/>
        </authorList>
    </citation>
    <scope>NUCLEOTIDE SEQUENCE [LARGE SCALE GENOMIC DNA]</scope>
    <source>
        <strain evidence="9">cv. Jamaican Lion 4</strain>
        <tissue evidence="8">Leaf</tissue>
    </source>
</reference>
<comment type="subcellular location">
    <subcellularLocation>
        <location evidence="1">Nucleus</location>
    </subcellularLocation>
</comment>
<dbReference type="Gene3D" id="1.10.10.60">
    <property type="entry name" value="Homeodomain-like"/>
    <property type="match status" value="1"/>
</dbReference>
<dbReference type="Pfam" id="PF00249">
    <property type="entry name" value="Myb_DNA-binding"/>
    <property type="match status" value="1"/>
</dbReference>
<dbReference type="Proteomes" id="UP000583929">
    <property type="component" value="Unassembled WGS sequence"/>
</dbReference>
<dbReference type="InterPro" id="IPR006447">
    <property type="entry name" value="Myb_dom_plants"/>
</dbReference>
<sequence length="307" mass="34854">MDDNVIPFDEITFDPNSNDDIDWNELNNYLEKKKQEEEEEQQQKQLNLLGEETQISLTSTIIQDNNNRILDHIPDQFIETDQDPDHHNLVSGTSLGDQINNHLKIMPSMLILNESTSSSSVTNTNTYHNFYTSQPVSEVAQHYYLNYNSESSWDESINKQEAQIEMNTHTLIPILNHTLVPTTANQEQEVPSSLEILNQNSTSKNGRWTADEHIIFLNGLNKFGSGNWAEISTLFGGTRTPIQIATHAQKYFNKMAKQKKLQGQPPAENETKKLNKSINDIILTEDGTISAPDDLLPSISKCQEILK</sequence>
<dbReference type="AlphaFoldDB" id="A0A7J6ECS9"/>
<evidence type="ECO:0000259" key="6">
    <source>
        <dbReference type="PROSITE" id="PS50090"/>
    </source>
</evidence>
<keyword evidence="5" id="KW-0175">Coiled coil</keyword>
<dbReference type="InterPro" id="IPR009057">
    <property type="entry name" value="Homeodomain-like_sf"/>
</dbReference>
<dbReference type="EMBL" id="JAATIQ010000433">
    <property type="protein sequence ID" value="KAF4356247.1"/>
    <property type="molecule type" value="Genomic_DNA"/>
</dbReference>
<keyword evidence="3" id="KW-0804">Transcription</keyword>